<dbReference type="Proteomes" id="UP000046392">
    <property type="component" value="Unplaced"/>
</dbReference>
<dbReference type="WBParaSite" id="SPAL_0000080400.1">
    <property type="protein sequence ID" value="SPAL_0000080400.1"/>
    <property type="gene ID" value="SPAL_0000080400"/>
</dbReference>
<dbReference type="AlphaFoldDB" id="A0A0N5B401"/>
<dbReference type="STRING" id="174720.A0A0N5B401"/>
<sequence>MDHVFVTLLSKAHIEGLLAFTNRNVLSTYYKSFEYDDTLIPEPLKEKFIYEPNKKIFHQIIFPLSEINLDI</sequence>
<evidence type="ECO:0000313" key="1">
    <source>
        <dbReference type="Proteomes" id="UP000046392"/>
    </source>
</evidence>
<accession>A0A0N5B401</accession>
<protein>
    <submittedName>
        <fullName evidence="2">GNAT family N-acetyltransferase</fullName>
    </submittedName>
</protein>
<evidence type="ECO:0000313" key="2">
    <source>
        <dbReference type="WBParaSite" id="SPAL_0000080400.1"/>
    </source>
</evidence>
<name>A0A0N5B401_STREA</name>
<keyword evidence="1" id="KW-1185">Reference proteome</keyword>
<reference evidence="2" key="1">
    <citation type="submission" date="2017-02" db="UniProtKB">
        <authorList>
            <consortium name="WormBaseParasite"/>
        </authorList>
    </citation>
    <scope>IDENTIFICATION</scope>
</reference>
<proteinExistence type="predicted"/>
<organism evidence="1 2">
    <name type="scientific">Strongyloides papillosus</name>
    <name type="common">Intestinal threadworm</name>
    <dbReference type="NCBI Taxonomy" id="174720"/>
    <lineage>
        <taxon>Eukaryota</taxon>
        <taxon>Metazoa</taxon>
        <taxon>Ecdysozoa</taxon>
        <taxon>Nematoda</taxon>
        <taxon>Chromadorea</taxon>
        <taxon>Rhabditida</taxon>
        <taxon>Tylenchina</taxon>
        <taxon>Panagrolaimomorpha</taxon>
        <taxon>Strongyloidoidea</taxon>
        <taxon>Strongyloididae</taxon>
        <taxon>Strongyloides</taxon>
    </lineage>
</organism>